<organism evidence="1 2">
    <name type="scientific">Melghiribacillus thermohalophilus</name>
    <dbReference type="NCBI Taxonomy" id="1324956"/>
    <lineage>
        <taxon>Bacteria</taxon>
        <taxon>Bacillati</taxon>
        <taxon>Bacillota</taxon>
        <taxon>Bacilli</taxon>
        <taxon>Bacillales</taxon>
        <taxon>Bacillaceae</taxon>
        <taxon>Melghiribacillus</taxon>
    </lineage>
</organism>
<protein>
    <submittedName>
        <fullName evidence="1">Uncharacterized protein</fullName>
    </submittedName>
</protein>
<dbReference type="EMBL" id="SMAN01000007">
    <property type="protein sequence ID" value="TCT23355.1"/>
    <property type="molecule type" value="Genomic_DNA"/>
</dbReference>
<comment type="caution">
    <text evidence="1">The sequence shown here is derived from an EMBL/GenBank/DDBJ whole genome shotgun (WGS) entry which is preliminary data.</text>
</comment>
<dbReference type="AlphaFoldDB" id="A0A4R3N372"/>
<sequence length="75" mass="8912">MTEIEQELVRKFEELILTLPAHELTEILGCSDRMFYRLRGQIYHGYHKRVPVQYKGVIILLSRYLLDNTSNDNTE</sequence>
<evidence type="ECO:0000313" key="1">
    <source>
        <dbReference type="EMBL" id="TCT23355.1"/>
    </source>
</evidence>
<dbReference type="Proteomes" id="UP000294650">
    <property type="component" value="Unassembled WGS sequence"/>
</dbReference>
<proteinExistence type="predicted"/>
<name>A0A4R3N372_9BACI</name>
<accession>A0A4R3N372</accession>
<reference evidence="1 2" key="1">
    <citation type="submission" date="2019-03" db="EMBL/GenBank/DDBJ databases">
        <title>Genomic Encyclopedia of Type Strains, Phase IV (KMG-IV): sequencing the most valuable type-strain genomes for metagenomic binning, comparative biology and taxonomic classification.</title>
        <authorList>
            <person name="Goeker M."/>
        </authorList>
    </citation>
    <scope>NUCLEOTIDE SEQUENCE [LARGE SCALE GENOMIC DNA]</scope>
    <source>
        <strain evidence="1 2">DSM 25894</strain>
    </source>
</reference>
<evidence type="ECO:0000313" key="2">
    <source>
        <dbReference type="Proteomes" id="UP000294650"/>
    </source>
</evidence>
<gene>
    <name evidence="1" type="ORF">EDD68_10769</name>
</gene>
<keyword evidence="2" id="KW-1185">Reference proteome</keyword>